<reference evidence="7" key="1">
    <citation type="submission" date="2021-01" db="EMBL/GenBank/DDBJ databases">
        <title>Whole genome shotgun sequence of Actinoplanes nipponensis NBRC 14063.</title>
        <authorList>
            <person name="Komaki H."/>
            <person name="Tamura T."/>
        </authorList>
    </citation>
    <scope>NUCLEOTIDE SEQUENCE</scope>
    <source>
        <strain evidence="7">NBRC 14063</strain>
    </source>
</reference>
<accession>A0A919JAW6</accession>
<evidence type="ECO:0000313" key="7">
    <source>
        <dbReference type="EMBL" id="GIE46961.1"/>
    </source>
</evidence>
<evidence type="ECO:0000256" key="2">
    <source>
        <dbReference type="ARBA" id="ARBA00022630"/>
    </source>
</evidence>
<evidence type="ECO:0000256" key="3">
    <source>
        <dbReference type="ARBA" id="ARBA00022827"/>
    </source>
</evidence>
<organism evidence="7 8">
    <name type="scientific">Actinoplanes nipponensis</name>
    <dbReference type="NCBI Taxonomy" id="135950"/>
    <lineage>
        <taxon>Bacteria</taxon>
        <taxon>Bacillati</taxon>
        <taxon>Actinomycetota</taxon>
        <taxon>Actinomycetes</taxon>
        <taxon>Micromonosporales</taxon>
        <taxon>Micromonosporaceae</taxon>
        <taxon>Actinoplanes</taxon>
    </lineage>
</organism>
<keyword evidence="4" id="KW-0560">Oxidoreductase</keyword>
<dbReference type="AlphaFoldDB" id="A0A919JAW6"/>
<keyword evidence="8" id="KW-1185">Reference proteome</keyword>
<evidence type="ECO:0000256" key="1">
    <source>
        <dbReference type="ARBA" id="ARBA00001974"/>
    </source>
</evidence>
<dbReference type="PANTHER" id="PTHR10961">
    <property type="entry name" value="PEROXISOMAL SARCOSINE OXIDASE"/>
    <property type="match status" value="1"/>
</dbReference>
<evidence type="ECO:0000313" key="8">
    <source>
        <dbReference type="Proteomes" id="UP000647172"/>
    </source>
</evidence>
<dbReference type="Gene3D" id="3.30.9.10">
    <property type="entry name" value="D-Amino Acid Oxidase, subunit A, domain 2"/>
    <property type="match status" value="1"/>
</dbReference>
<evidence type="ECO:0000259" key="6">
    <source>
        <dbReference type="Pfam" id="PF01266"/>
    </source>
</evidence>
<proteinExistence type="predicted"/>
<dbReference type="InterPro" id="IPR045170">
    <property type="entry name" value="MTOX"/>
</dbReference>
<dbReference type="Proteomes" id="UP000647172">
    <property type="component" value="Unassembled WGS sequence"/>
</dbReference>
<comment type="caution">
    <text evidence="7">The sequence shown here is derived from an EMBL/GenBank/DDBJ whole genome shotgun (WGS) entry which is preliminary data.</text>
</comment>
<evidence type="ECO:0000256" key="5">
    <source>
        <dbReference type="SAM" id="MobiDB-lite"/>
    </source>
</evidence>
<evidence type="ECO:0000256" key="4">
    <source>
        <dbReference type="ARBA" id="ARBA00023002"/>
    </source>
</evidence>
<dbReference type="Gene3D" id="3.50.50.60">
    <property type="entry name" value="FAD/NAD(P)-binding domain"/>
    <property type="match status" value="1"/>
</dbReference>
<dbReference type="InterPro" id="IPR036188">
    <property type="entry name" value="FAD/NAD-bd_sf"/>
</dbReference>
<protein>
    <recommendedName>
        <fullName evidence="6">FAD dependent oxidoreductase domain-containing protein</fullName>
    </recommendedName>
</protein>
<feature type="domain" description="FAD dependent oxidoreductase" evidence="6">
    <location>
        <begin position="2"/>
        <end position="323"/>
    </location>
</feature>
<name>A0A919JAW6_9ACTN</name>
<keyword evidence="2" id="KW-0285">Flavoprotein</keyword>
<dbReference type="Pfam" id="PF01266">
    <property type="entry name" value="DAO"/>
    <property type="match status" value="1"/>
</dbReference>
<comment type="cofactor">
    <cofactor evidence="1">
        <name>FAD</name>
        <dbReference type="ChEBI" id="CHEBI:57692"/>
    </cofactor>
</comment>
<dbReference type="GO" id="GO:0008115">
    <property type="term" value="F:sarcosine oxidase activity"/>
    <property type="evidence" value="ECO:0007669"/>
    <property type="project" value="TreeGrafter"/>
</dbReference>
<dbReference type="SUPFAM" id="SSF51905">
    <property type="entry name" value="FAD/NAD(P)-binding domain"/>
    <property type="match status" value="1"/>
</dbReference>
<gene>
    <name evidence="7" type="ORF">Ani05nite_04950</name>
</gene>
<feature type="region of interest" description="Disordered" evidence="5">
    <location>
        <begin position="324"/>
        <end position="347"/>
    </location>
</feature>
<keyword evidence="3" id="KW-0274">FAD</keyword>
<sequence length="347" mass="35102">MLVVGAGLAGVLLARRLQDAGAEAVLIGAGCRGAPVGPADATAASGGLVRAFEPEPAARALATASLTELLSDPALAASAGWHRTGSLYVLAAGPGGGLEIGGADVLTGPELRRRFGFDGPASAVGIWEPRAGYISPDLLRLAVLRGLARTEAAPMARLDDGAVVLRDGRRLTGDRVVVAAGAWTPALLRAAGFATDLRTKHIQYAYHAVTRDDLPSMVDETSGLYGRPAGPGRMLLGLPSGRWDPDPAAPEADAALAERVATVATLRLPGLDPRPIGPPVSAADCYSEPAGLALRAVAGSVHTFTGGSGGAAKTALAASRLAASTLLDRPAPRRPTGSRAPDVPTTP</sequence>
<dbReference type="GO" id="GO:0050660">
    <property type="term" value="F:flavin adenine dinucleotide binding"/>
    <property type="evidence" value="ECO:0007669"/>
    <property type="project" value="InterPro"/>
</dbReference>
<dbReference type="EMBL" id="BOMQ01000008">
    <property type="protein sequence ID" value="GIE46961.1"/>
    <property type="molecule type" value="Genomic_DNA"/>
</dbReference>
<dbReference type="InterPro" id="IPR006076">
    <property type="entry name" value="FAD-dep_OxRdtase"/>
</dbReference>